<feature type="region of interest" description="Disordered" evidence="1">
    <location>
        <begin position="1"/>
        <end position="130"/>
    </location>
</feature>
<dbReference type="STRING" id="544712.C6HAC1"/>
<feature type="region of interest" description="Disordered" evidence="1">
    <location>
        <begin position="148"/>
        <end position="388"/>
    </location>
</feature>
<reference evidence="3" key="1">
    <citation type="submission" date="2009-05" db="EMBL/GenBank/DDBJ databases">
        <title>The genome sequence of Ajellomyces capsulatus strain H143.</title>
        <authorList>
            <person name="Champion M."/>
            <person name="Cuomo C.A."/>
            <person name="Ma L.-J."/>
            <person name="Henn M.R."/>
            <person name="Sil A."/>
            <person name="Goldman B."/>
            <person name="Young S.K."/>
            <person name="Kodira C.D."/>
            <person name="Zeng Q."/>
            <person name="Koehrsen M."/>
            <person name="Alvarado L."/>
            <person name="Berlin A.M."/>
            <person name="Borenstein D."/>
            <person name="Chen Z."/>
            <person name="Engels R."/>
            <person name="Freedman E."/>
            <person name="Gellesch M."/>
            <person name="Goldberg J."/>
            <person name="Griggs A."/>
            <person name="Gujja S."/>
            <person name="Heiman D.I."/>
            <person name="Hepburn T.A."/>
            <person name="Howarth C."/>
            <person name="Jen D."/>
            <person name="Larson L."/>
            <person name="Lewis B."/>
            <person name="Mehta T."/>
            <person name="Park D."/>
            <person name="Pearson M."/>
            <person name="Roberts A."/>
            <person name="Saif S."/>
            <person name="Shea T.D."/>
            <person name="Shenoy N."/>
            <person name="Sisk P."/>
            <person name="Stolte C."/>
            <person name="Sykes S."/>
            <person name="Walk T."/>
            <person name="White J."/>
            <person name="Yandava C."/>
            <person name="Klein B."/>
            <person name="McEwen J.G."/>
            <person name="Puccia R."/>
            <person name="Goldman G.H."/>
            <person name="Felipe M.S."/>
            <person name="Nino-Vega G."/>
            <person name="San-Blas G."/>
            <person name="Taylor J.W."/>
            <person name="Mendoza L."/>
            <person name="Galagan J.E."/>
            <person name="Nusbaum C."/>
            <person name="Birren B.W."/>
        </authorList>
    </citation>
    <scope>NUCLEOTIDE SEQUENCE [LARGE SCALE GENOMIC DNA]</scope>
    <source>
        <strain evidence="3">H143</strain>
    </source>
</reference>
<name>C6HAC1_AJECH</name>
<dbReference type="HOGENOM" id="CLU_377262_0_0_1"/>
<evidence type="ECO:0000313" key="2">
    <source>
        <dbReference type="EMBL" id="EER43254.1"/>
    </source>
</evidence>
<feature type="compositionally biased region" description="Polar residues" evidence="1">
    <location>
        <begin position="60"/>
        <end position="75"/>
    </location>
</feature>
<evidence type="ECO:0000256" key="1">
    <source>
        <dbReference type="SAM" id="MobiDB-lite"/>
    </source>
</evidence>
<feature type="compositionally biased region" description="Polar residues" evidence="1">
    <location>
        <begin position="346"/>
        <end position="368"/>
    </location>
</feature>
<feature type="compositionally biased region" description="Low complexity" evidence="1">
    <location>
        <begin position="148"/>
        <end position="162"/>
    </location>
</feature>
<feature type="region of interest" description="Disordered" evidence="1">
    <location>
        <begin position="699"/>
        <end position="718"/>
    </location>
</feature>
<sequence>MPIPTRRLSLREPRIAQQRKPPDLDREVTIPEVESPRSIKPRSNTISTTTTTSTAGLTSAPSRNSNLPSHSQPMSISGLPQPATTAAPTNSGGNGGNGDDRAIPSRRRSFLPQRSIWQRGGGGMVPSGRSQLQMEDNTLLIQPRIQEAQAPAPQSPVSAPPAETSAPVPDLPQPIPSLSPSKLSRPVASPTRTQAVGVSRLERPGSANAPKSDTLNCVDGPTSRTRLERAGSSSTTSSQLSRPQSVHMAAKVEKPGSSSTITSQGSRTQNKSTQRLERPERLGSGNTPIPEARKPQTASVTRLERSASLRQPISSTRVTTTANHSRHQSQVLGSTKGHTGAKQGEGNISLTPSLKASKPQFSTFQQHYSPKKGPKTKPPIPPASTSSTVTTLGARAGIESSSQTHPHVAALQIELLQLHLLHTDSIRAKRDWEYNVEEQLGKQYKTVVAKYHTLLAQEQAAQRYINSQALSKLAADSKPNTNKSNTNDHNGAYDFSEQIQVLSRVIQDVATLTDMRGGRYISCVRTFGKWFEHVARVRQGRAGSRNRLRPQESAVTVSKRNGSGDDDDDCHYDTDRNGDNEQDASSHKYEFINPLSFKWKEEVTALAMKLELCARELDCLDVDMRMAGGEETSVDLDTGGQSGDGYPPSSALVRVVKGHKMLLASMIEELEVMSAVEADVGELERLWVREAVDRLGSGGTAAFAGDEREERRPAWAVG</sequence>
<feature type="compositionally biased region" description="Basic and acidic residues" evidence="1">
    <location>
        <begin position="9"/>
        <end position="37"/>
    </location>
</feature>
<proteinExistence type="predicted"/>
<accession>C6HAC1</accession>
<feature type="compositionally biased region" description="Low complexity" evidence="1">
    <location>
        <begin position="82"/>
        <end position="91"/>
    </location>
</feature>
<dbReference type="VEuPathDB" id="FungiDB:HCDG_03152"/>
<feature type="compositionally biased region" description="Low complexity" evidence="1">
    <location>
        <begin position="43"/>
        <end position="59"/>
    </location>
</feature>
<feature type="compositionally biased region" description="Polar residues" evidence="1">
    <location>
        <begin position="256"/>
        <end position="273"/>
    </location>
</feature>
<dbReference type="Proteomes" id="UP000002624">
    <property type="component" value="Unassembled WGS sequence"/>
</dbReference>
<gene>
    <name evidence="2" type="ORF">HCDG_03152</name>
</gene>
<evidence type="ECO:0000313" key="3">
    <source>
        <dbReference type="Proteomes" id="UP000002624"/>
    </source>
</evidence>
<organism evidence="2 3">
    <name type="scientific">Ajellomyces capsulatus (strain H143)</name>
    <name type="common">Darling's disease fungus</name>
    <name type="synonym">Histoplasma capsulatum</name>
    <dbReference type="NCBI Taxonomy" id="544712"/>
    <lineage>
        <taxon>Eukaryota</taxon>
        <taxon>Fungi</taxon>
        <taxon>Dikarya</taxon>
        <taxon>Ascomycota</taxon>
        <taxon>Pezizomycotina</taxon>
        <taxon>Eurotiomycetes</taxon>
        <taxon>Eurotiomycetidae</taxon>
        <taxon>Onygenales</taxon>
        <taxon>Ajellomycetaceae</taxon>
        <taxon>Histoplasma</taxon>
    </lineage>
</organism>
<protein>
    <submittedName>
        <fullName evidence="2">Uncharacterized protein</fullName>
    </submittedName>
</protein>
<feature type="compositionally biased region" description="Basic and acidic residues" evidence="1">
    <location>
        <begin position="571"/>
        <end position="585"/>
    </location>
</feature>
<dbReference type="OMA" id="WKDECAG"/>
<dbReference type="AlphaFoldDB" id="C6HAC1"/>
<feature type="compositionally biased region" description="Polar residues" evidence="1">
    <location>
        <begin position="308"/>
        <end position="337"/>
    </location>
</feature>
<feature type="compositionally biased region" description="Low complexity" evidence="1">
    <location>
        <begin position="232"/>
        <end position="245"/>
    </location>
</feature>
<feature type="compositionally biased region" description="Basic and acidic residues" evidence="1">
    <location>
        <begin position="705"/>
        <end position="718"/>
    </location>
</feature>
<dbReference type="EMBL" id="GG692421">
    <property type="protein sequence ID" value="EER43254.1"/>
    <property type="molecule type" value="Genomic_DNA"/>
</dbReference>
<feature type="region of interest" description="Disordered" evidence="1">
    <location>
        <begin position="541"/>
        <end position="585"/>
    </location>
</feature>
<dbReference type="OrthoDB" id="432544at2759"/>